<dbReference type="PANTHER" id="PTHR36509:SF3">
    <property type="entry name" value="SIGNAL PEPTIDE PROTEIN"/>
    <property type="match status" value="1"/>
</dbReference>
<feature type="domain" description="DUF1254" evidence="2">
    <location>
        <begin position="85"/>
        <end position="216"/>
    </location>
</feature>
<dbReference type="InterPro" id="IPR037050">
    <property type="entry name" value="DUF1254_sf"/>
</dbReference>
<dbReference type="RefSeq" id="WP_378484061.1">
    <property type="nucleotide sequence ID" value="NZ_JBHUFB010000007.1"/>
</dbReference>
<dbReference type="Proteomes" id="UP001597286">
    <property type="component" value="Unassembled WGS sequence"/>
</dbReference>
<proteinExistence type="predicted"/>
<reference evidence="4" key="1">
    <citation type="journal article" date="2019" name="Int. J. Syst. Evol. Microbiol.">
        <title>The Global Catalogue of Microorganisms (GCM) 10K type strain sequencing project: providing services to taxonomists for standard genome sequencing and annotation.</title>
        <authorList>
            <consortium name="The Broad Institute Genomics Platform"/>
            <consortium name="The Broad Institute Genome Sequencing Center for Infectious Disease"/>
            <person name="Wu L."/>
            <person name="Ma J."/>
        </authorList>
    </citation>
    <scope>NUCLEOTIDE SEQUENCE [LARGE SCALE GENOMIC DNA]</scope>
    <source>
        <strain evidence="4">DT72</strain>
    </source>
</reference>
<evidence type="ECO:0000313" key="3">
    <source>
        <dbReference type="EMBL" id="MFD1811522.1"/>
    </source>
</evidence>
<dbReference type="Pfam" id="PF06742">
    <property type="entry name" value="DUF1214"/>
    <property type="match status" value="1"/>
</dbReference>
<feature type="domain" description="DUF1214" evidence="1">
    <location>
        <begin position="365"/>
        <end position="482"/>
    </location>
</feature>
<dbReference type="InterPro" id="IPR010679">
    <property type="entry name" value="DUF1254"/>
</dbReference>
<gene>
    <name evidence="3" type="ORF">ACFSJG_04795</name>
</gene>
<organism evidence="3 4">
    <name type="scientific">Rhodococcus gannanensis</name>
    <dbReference type="NCBI Taxonomy" id="1960308"/>
    <lineage>
        <taxon>Bacteria</taxon>
        <taxon>Bacillati</taxon>
        <taxon>Actinomycetota</taxon>
        <taxon>Actinomycetes</taxon>
        <taxon>Mycobacteriales</taxon>
        <taxon>Nocardiaceae</taxon>
        <taxon>Rhodococcus</taxon>
    </lineage>
</organism>
<dbReference type="SUPFAM" id="SSF160935">
    <property type="entry name" value="VPA0735-like"/>
    <property type="match status" value="1"/>
</dbReference>
<dbReference type="InterPro" id="IPR010621">
    <property type="entry name" value="DUF1214"/>
</dbReference>
<dbReference type="Pfam" id="PF06863">
    <property type="entry name" value="DUF1254"/>
    <property type="match status" value="1"/>
</dbReference>
<dbReference type="Gene3D" id="2.60.40.1610">
    <property type="entry name" value="Domain of unknown function DUF1254"/>
    <property type="match status" value="1"/>
</dbReference>
<sequence>MSDTRYGLSTDQAAQSFVPAHTDLPHSGGVPALNAADAFVESLGRVVFYWAYPGVDTFGRTNMWTIMDGQRGTMLGILPAGPKNHTGGMADYMGPAQRWVVTPNNDTIYGAGFADLTTEAVVLQTPTNTPEGHYWTIQVTDVMTNVWHQLGSASATPPGKYLLVGPSWDGQLPDGFLDVLRVPTNVAGVFPRSFAARSESSKQQAREVLDQIGMYPLSEDEPGPHDFAYSKYADHAVFPAGVTAEMIAANPEASRPDWVKPHSFWADLDAMLAFNPQLADADTALADQARALVELHRTDERARAILDRVALNAYTELHSLATYTHAGLDAGNGWRRQPDGGLWGSDFYGRAIAAVIYIFVNDFHEAVYFTRGTDDAGLPLSGGNAYTMTFAADALPPIDRSRGGFWSLTMYNGDIFMLADSPNGRVNIGTVNLDADELTFNDDGTLTLHLGAHEPTEPAAKANWLPAPDGPFCMALRTYVPETSVLDGTYRFPDVVRTT</sequence>
<name>A0ABW4NZ87_9NOCA</name>
<dbReference type="PANTHER" id="PTHR36509">
    <property type="entry name" value="BLL3101 PROTEIN"/>
    <property type="match status" value="1"/>
</dbReference>
<dbReference type="Gene3D" id="2.60.120.600">
    <property type="entry name" value="Domain of unknown function DUF1214, C-terminal domain"/>
    <property type="match status" value="1"/>
</dbReference>
<evidence type="ECO:0000313" key="4">
    <source>
        <dbReference type="Proteomes" id="UP001597286"/>
    </source>
</evidence>
<evidence type="ECO:0000259" key="1">
    <source>
        <dbReference type="Pfam" id="PF06742"/>
    </source>
</evidence>
<dbReference type="EMBL" id="JBHUFB010000007">
    <property type="protein sequence ID" value="MFD1811522.1"/>
    <property type="molecule type" value="Genomic_DNA"/>
</dbReference>
<dbReference type="InterPro" id="IPR037049">
    <property type="entry name" value="DUF1214_C_sf"/>
</dbReference>
<keyword evidence="4" id="KW-1185">Reference proteome</keyword>
<protein>
    <submittedName>
        <fullName evidence="3">DUF1254 domain-containing protein</fullName>
    </submittedName>
</protein>
<accession>A0ABW4NZ87</accession>
<comment type="caution">
    <text evidence="3">The sequence shown here is derived from an EMBL/GenBank/DDBJ whole genome shotgun (WGS) entry which is preliminary data.</text>
</comment>
<evidence type="ECO:0000259" key="2">
    <source>
        <dbReference type="Pfam" id="PF06863"/>
    </source>
</evidence>